<dbReference type="AlphaFoldDB" id="A0A250X0F5"/>
<feature type="region of interest" description="Disordered" evidence="1">
    <location>
        <begin position="96"/>
        <end position="122"/>
    </location>
</feature>
<reference evidence="2 3" key="1">
    <citation type="submission" date="2017-08" db="EMBL/GenBank/DDBJ databases">
        <title>Acidophilic green algal genome provides insights into adaptation to an acidic environment.</title>
        <authorList>
            <person name="Hirooka S."/>
            <person name="Hirose Y."/>
            <person name="Kanesaki Y."/>
            <person name="Higuchi S."/>
            <person name="Fujiwara T."/>
            <person name="Onuma R."/>
            <person name="Era A."/>
            <person name="Ohbayashi R."/>
            <person name="Uzuka A."/>
            <person name="Nozaki H."/>
            <person name="Yoshikawa H."/>
            <person name="Miyagishima S.Y."/>
        </authorList>
    </citation>
    <scope>NUCLEOTIDE SEQUENCE [LARGE SCALE GENOMIC DNA]</scope>
    <source>
        <strain evidence="2 3">NIES-2499</strain>
    </source>
</reference>
<comment type="caution">
    <text evidence="2">The sequence shown here is derived from an EMBL/GenBank/DDBJ whole genome shotgun (WGS) entry which is preliminary data.</text>
</comment>
<evidence type="ECO:0000313" key="3">
    <source>
        <dbReference type="Proteomes" id="UP000232323"/>
    </source>
</evidence>
<sequence>MPLMIGSDHTHRPPLAIRAPPHSLLVKQPHLDATDVEPAMHPQLHSTPPTWRPDQKRRRLLDTSNNYYTMPPAAMPILDVSSHPQPEPLLTYSDSIGAGTPIVPQQPPYSPSFSGSTLQQGLNPALSSSQQYVAAIQPAVQPTQPGLHTTLSSSQQYAATQPAAQAQNSAALVPLQHVPYQASSQYTQEPAQHLPAEAAGPQQSSPNGQLQRDQSPPLTAQGGFLGPSSFLYSHSKASPTLQPPVIEVVPVLVPQPAPQSLQQLAPAPIPAAFTPFSTPTTPTIVGSGGIHVTTSNPISISNPISVTNPNVNGQLTTVGSYSAGGKQAPGGGLGAAAAAGTALGALGLLAGAAKAAVVPHILTAGALLGGPG</sequence>
<feature type="region of interest" description="Disordered" evidence="1">
    <location>
        <begin position="184"/>
        <end position="225"/>
    </location>
</feature>
<accession>A0A250X0F5</accession>
<evidence type="ECO:0000256" key="1">
    <source>
        <dbReference type="SAM" id="MobiDB-lite"/>
    </source>
</evidence>
<keyword evidence="3" id="KW-1185">Reference proteome</keyword>
<dbReference type="STRING" id="1157962.A0A250X0F5"/>
<name>A0A250X0F5_9CHLO</name>
<feature type="compositionally biased region" description="Polar residues" evidence="1">
    <location>
        <begin position="201"/>
        <end position="218"/>
    </location>
</feature>
<feature type="compositionally biased region" description="Polar residues" evidence="1">
    <location>
        <begin position="111"/>
        <end position="122"/>
    </location>
</feature>
<gene>
    <name evidence="2" type="ORF">CEUSTIGMA_g3971.t1</name>
</gene>
<proteinExistence type="predicted"/>
<evidence type="ECO:0000313" key="2">
    <source>
        <dbReference type="EMBL" id="GAX76525.1"/>
    </source>
</evidence>
<protein>
    <submittedName>
        <fullName evidence="2">Uncharacterized protein</fullName>
    </submittedName>
</protein>
<organism evidence="2 3">
    <name type="scientific">Chlamydomonas eustigma</name>
    <dbReference type="NCBI Taxonomy" id="1157962"/>
    <lineage>
        <taxon>Eukaryota</taxon>
        <taxon>Viridiplantae</taxon>
        <taxon>Chlorophyta</taxon>
        <taxon>core chlorophytes</taxon>
        <taxon>Chlorophyceae</taxon>
        <taxon>CS clade</taxon>
        <taxon>Chlamydomonadales</taxon>
        <taxon>Chlamydomonadaceae</taxon>
        <taxon>Chlamydomonas</taxon>
    </lineage>
</organism>
<dbReference type="EMBL" id="BEGY01000018">
    <property type="protein sequence ID" value="GAX76525.1"/>
    <property type="molecule type" value="Genomic_DNA"/>
</dbReference>
<dbReference type="Proteomes" id="UP000232323">
    <property type="component" value="Unassembled WGS sequence"/>
</dbReference>